<evidence type="ECO:0000256" key="1">
    <source>
        <dbReference type="ARBA" id="ARBA00004651"/>
    </source>
</evidence>
<evidence type="ECO:0000256" key="6">
    <source>
        <dbReference type="SAM" id="Phobius"/>
    </source>
</evidence>
<dbReference type="GO" id="GO:0005886">
    <property type="term" value="C:plasma membrane"/>
    <property type="evidence" value="ECO:0007669"/>
    <property type="project" value="UniProtKB-SubCell"/>
</dbReference>
<proteinExistence type="predicted"/>
<feature type="transmembrane region" description="Helical" evidence="6">
    <location>
        <begin position="176"/>
        <end position="196"/>
    </location>
</feature>
<dbReference type="PANTHER" id="PTHR23505">
    <property type="entry name" value="SPINSTER"/>
    <property type="match status" value="1"/>
</dbReference>
<keyword evidence="3 6" id="KW-0812">Transmembrane</keyword>
<protein>
    <submittedName>
        <fullName evidence="8">Major facilitator transporter</fullName>
    </submittedName>
</protein>
<dbReference type="InterPro" id="IPR044770">
    <property type="entry name" value="MFS_spinster-like"/>
</dbReference>
<dbReference type="Gene3D" id="1.20.1250.20">
    <property type="entry name" value="MFS general substrate transporter like domains"/>
    <property type="match status" value="1"/>
</dbReference>
<feature type="domain" description="Major facilitator superfamily (MFS) profile" evidence="7">
    <location>
        <begin position="21"/>
        <end position="422"/>
    </location>
</feature>
<gene>
    <name evidence="8" type="ORF">EP51_22615</name>
</gene>
<dbReference type="GO" id="GO:0022857">
    <property type="term" value="F:transmembrane transporter activity"/>
    <property type="evidence" value="ECO:0007669"/>
    <property type="project" value="InterPro"/>
</dbReference>
<accession>A0A076EV87</accession>
<evidence type="ECO:0000313" key="9">
    <source>
        <dbReference type="Proteomes" id="UP000028488"/>
    </source>
</evidence>
<feature type="transmembrane region" description="Helical" evidence="6">
    <location>
        <begin position="86"/>
        <end position="106"/>
    </location>
</feature>
<evidence type="ECO:0000256" key="2">
    <source>
        <dbReference type="ARBA" id="ARBA00022448"/>
    </source>
</evidence>
<feature type="transmembrane region" description="Helical" evidence="6">
    <location>
        <begin position="112"/>
        <end position="133"/>
    </location>
</feature>
<evidence type="ECO:0000256" key="3">
    <source>
        <dbReference type="ARBA" id="ARBA00022692"/>
    </source>
</evidence>
<keyword evidence="4 6" id="KW-1133">Transmembrane helix</keyword>
<evidence type="ECO:0000256" key="5">
    <source>
        <dbReference type="ARBA" id="ARBA00023136"/>
    </source>
</evidence>
<keyword evidence="2" id="KW-0813">Transport</keyword>
<feature type="transmembrane region" description="Helical" evidence="6">
    <location>
        <begin position="56"/>
        <end position="79"/>
    </location>
</feature>
<dbReference type="eggNOG" id="COG2814">
    <property type="taxonomic scope" value="Bacteria"/>
</dbReference>
<organism evidence="8 9">
    <name type="scientific">Rhodococcus opacus</name>
    <name type="common">Nocardia opaca</name>
    <dbReference type="NCBI Taxonomy" id="37919"/>
    <lineage>
        <taxon>Bacteria</taxon>
        <taxon>Bacillati</taxon>
        <taxon>Actinomycetota</taxon>
        <taxon>Actinomycetes</taxon>
        <taxon>Mycobacteriales</taxon>
        <taxon>Nocardiaceae</taxon>
        <taxon>Rhodococcus</taxon>
    </lineage>
</organism>
<evidence type="ECO:0000259" key="7">
    <source>
        <dbReference type="PROSITE" id="PS50850"/>
    </source>
</evidence>
<feature type="transmembrane region" description="Helical" evidence="6">
    <location>
        <begin position="326"/>
        <end position="344"/>
    </location>
</feature>
<dbReference type="Proteomes" id="UP000028488">
    <property type="component" value="Chromosome"/>
</dbReference>
<sequence length="448" mass="47254">MALDVSTTPALRAGRRTRGKNLGLLTASTAMDNAENSITTVLFPLMREALGLSSSALGVIVAVSKAVGIFAAVPWVFLAKRFSRRVVLATCSGFWGVWVVLAGLSSSFTQFVVLYGIAAAGFAGAGPIALEIMGDLYDDRRRGRATGMLYGGVAIITGVSAPLFGQLSGFDDGWRYGYVLSGCMCILIGVLVVVFLDDTRPGGGERRAGDAAAKAEEKAQNVVAGVRELLRIKSFRYILVQRLFSGQNVIMSFGVVFLVEERGFSTATAAIVATPFAIGYLLGTVVGGRVNDAVHRRWPASGRVMMLQASQLAFAAAVFVELQTPTSSIGFFVAIFALVGFLQGQVPVVNRPLIMAVVRPEQRALAFAVSLSTVEALAYAGYALLVGYLGDAIGLQGALLLVTVALTVVNGLCSGLLYRPYARDSAAVRDSQVVPSSYEGEPSKPDAQ</sequence>
<feature type="transmembrane region" description="Helical" evidence="6">
    <location>
        <begin position="365"/>
        <end position="389"/>
    </location>
</feature>
<dbReference type="SUPFAM" id="SSF103473">
    <property type="entry name" value="MFS general substrate transporter"/>
    <property type="match status" value="1"/>
</dbReference>
<dbReference type="InterPro" id="IPR020846">
    <property type="entry name" value="MFS_dom"/>
</dbReference>
<dbReference type="PROSITE" id="PS50850">
    <property type="entry name" value="MFS"/>
    <property type="match status" value="1"/>
</dbReference>
<comment type="subcellular location">
    <subcellularLocation>
        <location evidence="1">Cell membrane</location>
        <topology evidence="1">Multi-pass membrane protein</topology>
    </subcellularLocation>
</comment>
<feature type="transmembrane region" description="Helical" evidence="6">
    <location>
        <begin position="237"/>
        <end position="258"/>
    </location>
</feature>
<evidence type="ECO:0000256" key="4">
    <source>
        <dbReference type="ARBA" id="ARBA00022989"/>
    </source>
</evidence>
<dbReference type="InterPro" id="IPR011701">
    <property type="entry name" value="MFS"/>
</dbReference>
<dbReference type="Pfam" id="PF07690">
    <property type="entry name" value="MFS_1"/>
    <property type="match status" value="1"/>
</dbReference>
<name>A0A076EV87_RHOOP</name>
<dbReference type="InterPro" id="IPR036259">
    <property type="entry name" value="MFS_trans_sf"/>
</dbReference>
<dbReference type="AlphaFoldDB" id="A0A076EV87"/>
<feature type="transmembrane region" description="Helical" evidence="6">
    <location>
        <begin position="145"/>
        <end position="164"/>
    </location>
</feature>
<feature type="transmembrane region" description="Helical" evidence="6">
    <location>
        <begin position="395"/>
        <end position="418"/>
    </location>
</feature>
<evidence type="ECO:0000313" key="8">
    <source>
        <dbReference type="EMBL" id="AII07294.1"/>
    </source>
</evidence>
<keyword evidence="5 6" id="KW-0472">Membrane</keyword>
<feature type="transmembrane region" description="Helical" evidence="6">
    <location>
        <begin position="300"/>
        <end position="320"/>
    </location>
</feature>
<reference evidence="8 9" key="1">
    <citation type="submission" date="2014-07" db="EMBL/GenBank/DDBJ databases">
        <title>Genome Sequence of Rhodococcus opacus Strain R7, a Biodegrader of Mono- and Polycyclic Aromatic Hydrocarbons.</title>
        <authorList>
            <person name="Di Gennaro P."/>
            <person name="Zampolli J."/>
            <person name="Presti I."/>
            <person name="Cappelletti M."/>
            <person name="D'Ursi P."/>
            <person name="Orro A."/>
            <person name="Mezzelani A."/>
            <person name="Milanesi L."/>
        </authorList>
    </citation>
    <scope>NUCLEOTIDE SEQUENCE [LARGE SCALE GENOMIC DNA]</scope>
    <source>
        <strain evidence="8 9">R7</strain>
    </source>
</reference>
<dbReference type="PANTHER" id="PTHR23505:SF52">
    <property type="entry name" value="MAJOR FACILITATOR SUPERFAMILY PROTEIN"/>
    <property type="match status" value="1"/>
</dbReference>
<dbReference type="EMBL" id="CP008947">
    <property type="protein sequence ID" value="AII07294.1"/>
    <property type="molecule type" value="Genomic_DNA"/>
</dbReference>
<dbReference type="RefSeq" id="WP_128640444.1">
    <property type="nucleotide sequence ID" value="NZ_CP008947.1"/>
</dbReference>
<feature type="transmembrane region" description="Helical" evidence="6">
    <location>
        <begin position="264"/>
        <end position="288"/>
    </location>
</feature>